<reference evidence="2 3" key="1">
    <citation type="journal article" date="2012" name="BMC Genomics">
        <title>Comparative genomic analysis of human infective Trypanosoma cruzi lineages with the bat-restricted subspecies T. cruzi marinkellei.</title>
        <authorList>
            <person name="Franzen O."/>
            <person name="Talavera-Lopez C."/>
            <person name="Ochaya S."/>
            <person name="Butler C.E."/>
            <person name="Messenger L.A."/>
            <person name="Lewis M.D."/>
            <person name="Llewellyn M.S."/>
            <person name="Marinkelle C.J."/>
            <person name="Tyler K.M."/>
            <person name="Miles M.A."/>
            <person name="Andersson B."/>
        </authorList>
    </citation>
    <scope>NUCLEOTIDE SEQUENCE [LARGE SCALE GENOMIC DNA]</scope>
    <source>
        <strain evidence="2 3">B7</strain>
    </source>
</reference>
<dbReference type="Proteomes" id="UP000007350">
    <property type="component" value="Unassembled WGS sequence"/>
</dbReference>
<gene>
    <name evidence="2" type="ORF">MOQ_000866</name>
</gene>
<keyword evidence="3" id="KW-1185">Reference proteome</keyword>
<name>K2MUG6_TRYCR</name>
<sequence length="377" mass="41735">MEEESFTYVLSPVTSTQNCAHRVADENLPSLEESMEFTEKMTGTLLIDHDGFIEDLLLSFCRVPNGARDSRVGVGRADYAPPAGAILPTTIKAGGLDPSSSASSLFQDGAWPFVWAQFERDVARETLIIDGTPCNDALIALKRIQKLLADAYDELPSRTAAAKTNGHGKADGRGGLASRFLNTARGFLGHVEVAYKNMVRKKKLAEAVRIAILMAQQTVMAFPVELLHAQFSRSSKGDFKEENSAESKIVYIGERIASKENNDEKSGPPPNEESRRMIVRVERRNHGSRLPYARVEKFMHVFTLDESANASIKLELWIVIEVSLFTSDQVELNWGWRRPPRTFSGGAAAAPARPPEEETQRPNKGNSHMHLPIFKAI</sequence>
<evidence type="ECO:0000256" key="1">
    <source>
        <dbReference type="SAM" id="MobiDB-lite"/>
    </source>
</evidence>
<accession>K2MUG6</accession>
<protein>
    <submittedName>
        <fullName evidence="2">Uncharacterized protein</fullName>
    </submittedName>
</protein>
<dbReference type="AlphaFoldDB" id="K2MUG6"/>
<organism evidence="2 3">
    <name type="scientific">Trypanosoma cruzi marinkellei</name>
    <dbReference type="NCBI Taxonomy" id="85056"/>
    <lineage>
        <taxon>Eukaryota</taxon>
        <taxon>Discoba</taxon>
        <taxon>Euglenozoa</taxon>
        <taxon>Kinetoplastea</taxon>
        <taxon>Metakinetoplastina</taxon>
        <taxon>Trypanosomatida</taxon>
        <taxon>Trypanosomatidae</taxon>
        <taxon>Trypanosoma</taxon>
        <taxon>Schizotrypanum</taxon>
    </lineage>
</organism>
<dbReference type="OrthoDB" id="266433at2759"/>
<proteinExistence type="predicted"/>
<comment type="caution">
    <text evidence="2">The sequence shown here is derived from an EMBL/GenBank/DDBJ whole genome shotgun (WGS) entry which is preliminary data.</text>
</comment>
<dbReference type="EMBL" id="AHKC01003629">
    <property type="protein sequence ID" value="EKF38918.1"/>
    <property type="molecule type" value="Genomic_DNA"/>
</dbReference>
<feature type="region of interest" description="Disordered" evidence="1">
    <location>
        <begin position="343"/>
        <end position="371"/>
    </location>
</feature>
<evidence type="ECO:0000313" key="2">
    <source>
        <dbReference type="EMBL" id="EKF38918.1"/>
    </source>
</evidence>
<evidence type="ECO:0000313" key="3">
    <source>
        <dbReference type="Proteomes" id="UP000007350"/>
    </source>
</evidence>